<comment type="pathway">
    <text evidence="1 4">Quinol/quinone metabolism; menaquinone biosynthesis.</text>
</comment>
<comment type="caution">
    <text evidence="5">The sequence shown here is derived from an EMBL/GenBank/DDBJ whole genome shotgun (WGS) entry which is preliminary data.</text>
</comment>
<dbReference type="CDD" id="cd13634">
    <property type="entry name" value="PBP2_Sco4506"/>
    <property type="match status" value="1"/>
</dbReference>
<proteinExistence type="inferred from homology"/>
<keyword evidence="3 4" id="KW-0456">Lyase</keyword>
<dbReference type="InterPro" id="IPR003773">
    <property type="entry name" value="Menaquinone_biosynth"/>
</dbReference>
<name>A0A1Z5HR27_9FIRM</name>
<evidence type="ECO:0000256" key="4">
    <source>
        <dbReference type="HAMAP-Rule" id="MF_00995"/>
    </source>
</evidence>
<dbReference type="Gene3D" id="3.40.190.10">
    <property type="entry name" value="Periplasmic binding protein-like II"/>
    <property type="match status" value="2"/>
</dbReference>
<dbReference type="PANTHER" id="PTHR37690">
    <property type="entry name" value="CHORISMATE DEHYDRATASE"/>
    <property type="match status" value="1"/>
</dbReference>
<reference evidence="6" key="1">
    <citation type="journal article" date="2017" name="Appl. Environ. Microbiol.">
        <title>Genomic Analysis of Calderihabitans maritimus KKC1, a Thermophilic, Hydrogenogenic, Carboxydotrophic Bacterium Isolated from Marine Sediment.</title>
        <authorList>
            <person name="Omae K."/>
            <person name="Yoneda Y."/>
            <person name="Fukuyama Y."/>
            <person name="Yoshida T."/>
            <person name="Sako Y."/>
        </authorList>
    </citation>
    <scope>NUCLEOTIDE SEQUENCE [LARGE SCALE GENOMIC DNA]</scope>
    <source>
        <strain evidence="6">KKC1</strain>
    </source>
</reference>
<keyword evidence="6" id="KW-1185">Reference proteome</keyword>
<evidence type="ECO:0000313" key="6">
    <source>
        <dbReference type="Proteomes" id="UP000197032"/>
    </source>
</evidence>
<evidence type="ECO:0000256" key="1">
    <source>
        <dbReference type="ARBA" id="ARBA00004863"/>
    </source>
</evidence>
<dbReference type="EC" id="4.2.1.151" evidence="4"/>
<dbReference type="Pfam" id="PF02621">
    <property type="entry name" value="VitK2_biosynth"/>
    <property type="match status" value="1"/>
</dbReference>
<dbReference type="GO" id="GO:0016836">
    <property type="term" value="F:hydro-lyase activity"/>
    <property type="evidence" value="ECO:0007669"/>
    <property type="project" value="UniProtKB-UniRule"/>
</dbReference>
<dbReference type="Proteomes" id="UP000197032">
    <property type="component" value="Unassembled WGS sequence"/>
</dbReference>
<dbReference type="UniPathway" id="UPA00079"/>
<comment type="similarity">
    <text evidence="4">Belongs to the MqnA/MqnD family. MqnA subfamily.</text>
</comment>
<dbReference type="SUPFAM" id="SSF53850">
    <property type="entry name" value="Periplasmic binding protein-like II"/>
    <property type="match status" value="1"/>
</dbReference>
<dbReference type="OrthoDB" id="9810112at2"/>
<dbReference type="PANTHER" id="PTHR37690:SF1">
    <property type="entry name" value="CHORISMATE DEHYDRATASE"/>
    <property type="match status" value="1"/>
</dbReference>
<organism evidence="5 6">
    <name type="scientific">Calderihabitans maritimus</name>
    <dbReference type="NCBI Taxonomy" id="1246530"/>
    <lineage>
        <taxon>Bacteria</taxon>
        <taxon>Bacillati</taxon>
        <taxon>Bacillota</taxon>
        <taxon>Clostridia</taxon>
        <taxon>Neomoorellales</taxon>
        <taxon>Calderihabitantaceae</taxon>
        <taxon>Calderihabitans</taxon>
    </lineage>
</organism>
<accession>A0A1Z5HR27</accession>
<evidence type="ECO:0000313" key="5">
    <source>
        <dbReference type="EMBL" id="GAW91730.1"/>
    </source>
</evidence>
<dbReference type="GO" id="GO:0009234">
    <property type="term" value="P:menaquinone biosynthetic process"/>
    <property type="evidence" value="ECO:0007669"/>
    <property type="project" value="UniProtKB-UniRule"/>
</dbReference>
<dbReference type="RefSeq" id="WP_088553220.1">
    <property type="nucleotide sequence ID" value="NZ_BDGJ01000032.1"/>
</dbReference>
<dbReference type="InterPro" id="IPR030868">
    <property type="entry name" value="MqnA"/>
</dbReference>
<gene>
    <name evidence="4" type="primary">mqnA</name>
    <name evidence="5" type="ORF">KKC1_08910</name>
</gene>
<keyword evidence="2 4" id="KW-0474">Menaquinone biosynthesis</keyword>
<evidence type="ECO:0000256" key="2">
    <source>
        <dbReference type="ARBA" id="ARBA00022428"/>
    </source>
</evidence>
<dbReference type="AlphaFoldDB" id="A0A1Z5HR27"/>
<comment type="catalytic activity">
    <reaction evidence="4">
        <text>chorismate = 3-[(1-carboxyvinyl)-oxy]benzoate + H2O</text>
        <dbReference type="Rhea" id="RHEA:40051"/>
        <dbReference type="ChEBI" id="CHEBI:15377"/>
        <dbReference type="ChEBI" id="CHEBI:29748"/>
        <dbReference type="ChEBI" id="CHEBI:76981"/>
        <dbReference type="EC" id="4.2.1.151"/>
    </reaction>
</comment>
<protein>
    <recommendedName>
        <fullName evidence="4">Chorismate dehydratase</fullName>
        <ecNumber evidence="4">4.2.1.151</ecNumber>
    </recommendedName>
    <alternativeName>
        <fullName evidence="4">Menaquinone biosynthetic enzyme MqnA</fullName>
    </alternativeName>
</protein>
<sequence length="279" mass="31675">MVRVRLGKVDYLNCLPLYDAIETGKVALEADLFPGTPTLLNQKFLAGELDITPLSSIEYARNSEKCIILPGISISADGRVASILLFSKVPLEDLEGKKVALTSSSATSVVLLKILLTLQYNIRVRYETCEPRLSSMLEKAEAALLIGDDALVEAANCRRNLYVYDLGEMWKKFTGYPMIYALWVIRRDFAEKYPEEVNRISRAFICSQRIGMSNVPQLVAKARARRGLPEKILYDYFATIRYDLDERYQRALKEYYSYAYRCGLIERLVDLEIWGGHGG</sequence>
<evidence type="ECO:0000256" key="3">
    <source>
        <dbReference type="ARBA" id="ARBA00023239"/>
    </source>
</evidence>
<comment type="function">
    <text evidence="4">Catalyzes the dehydration of chorismate into 3-[(1-carboxyvinyl)oxy]benzoate, a step in the biosynthesis of menaquinone (MK, vitamin K2).</text>
</comment>
<dbReference type="HAMAP" id="MF_00995">
    <property type="entry name" value="MqnA"/>
    <property type="match status" value="1"/>
</dbReference>
<dbReference type="EMBL" id="BDGJ01000032">
    <property type="protein sequence ID" value="GAW91730.1"/>
    <property type="molecule type" value="Genomic_DNA"/>
</dbReference>